<dbReference type="EMBL" id="CAESAP020000368">
    <property type="protein sequence ID" value="CAB5507208.1"/>
    <property type="molecule type" value="Genomic_DNA"/>
</dbReference>
<comment type="caution">
    <text evidence="1">The sequence shown here is derived from an EMBL/GenBank/DDBJ whole genome shotgun (WGS) entry which is preliminary data.</text>
</comment>
<gene>
    <name evidence="1" type="ORF">AZO1586R_2284</name>
</gene>
<protein>
    <submittedName>
        <fullName evidence="1">Uncharacterized protein</fullName>
    </submittedName>
</protein>
<organism evidence="1 2">
    <name type="scientific">Bathymodiolus azoricus thioautotrophic gill symbiont</name>
    <dbReference type="NCBI Taxonomy" id="235205"/>
    <lineage>
        <taxon>Bacteria</taxon>
        <taxon>Pseudomonadati</taxon>
        <taxon>Pseudomonadota</taxon>
        <taxon>Gammaproteobacteria</taxon>
        <taxon>sulfur-oxidizing symbionts</taxon>
    </lineage>
</organism>
<name>A0ACA8ZSY6_9GAMM</name>
<evidence type="ECO:0000313" key="1">
    <source>
        <dbReference type="EMBL" id="CAB5507208.1"/>
    </source>
</evidence>
<sequence length="53" mass="6209">MDLSLFKNKYPFSLKGLTKERNIYRKKKGDTYVELSTGNFLVLSNPEWVTPLK</sequence>
<keyword evidence="2" id="KW-1185">Reference proteome</keyword>
<proteinExistence type="predicted"/>
<evidence type="ECO:0000313" key="2">
    <source>
        <dbReference type="Proteomes" id="UP000635628"/>
    </source>
</evidence>
<accession>A0ACA8ZSY6</accession>
<dbReference type="Proteomes" id="UP000635628">
    <property type="component" value="Unassembled WGS sequence"/>
</dbReference>
<reference evidence="1" key="1">
    <citation type="submission" date="2020-05" db="EMBL/GenBank/DDBJ databases">
        <authorList>
            <person name="Petersen J."/>
            <person name="Sayavedra L."/>
        </authorList>
    </citation>
    <scope>NUCLEOTIDE SEQUENCE</scope>
    <source>
        <strain evidence="1">B azoricus SOX Menez Gwen</strain>
    </source>
</reference>